<dbReference type="Pfam" id="PF05871">
    <property type="entry name" value="ESCRT-II"/>
    <property type="match status" value="1"/>
</dbReference>
<evidence type="ECO:0000256" key="6">
    <source>
        <dbReference type="ARBA" id="ARBA00022927"/>
    </source>
</evidence>
<dbReference type="GO" id="GO:0042803">
    <property type="term" value="F:protein homodimerization activity"/>
    <property type="evidence" value="ECO:0007669"/>
    <property type="project" value="TreeGrafter"/>
</dbReference>
<dbReference type="STRING" id="10195.A0A3M7S3Z4"/>
<keyword evidence="5" id="KW-0963">Cytoplasm</keyword>
<dbReference type="EMBL" id="REGN01002093">
    <property type="protein sequence ID" value="RNA30360.1"/>
    <property type="molecule type" value="Genomic_DNA"/>
</dbReference>
<dbReference type="GO" id="GO:0005198">
    <property type="term" value="F:structural molecule activity"/>
    <property type="evidence" value="ECO:0007669"/>
    <property type="project" value="TreeGrafter"/>
</dbReference>
<comment type="similarity">
    <text evidence="2">Belongs to the VPS25 family.</text>
</comment>
<dbReference type="FunFam" id="1.10.10.10:FF:000141">
    <property type="entry name" value="vacuolar protein-sorting-associated protein 25"/>
    <property type="match status" value="1"/>
</dbReference>
<evidence type="ECO:0000256" key="4">
    <source>
        <dbReference type="ARBA" id="ARBA00022448"/>
    </source>
</evidence>
<dbReference type="InterPro" id="IPR036388">
    <property type="entry name" value="WH-like_DNA-bd_sf"/>
</dbReference>
<dbReference type="FunFam" id="1.10.10.570:FF:000003">
    <property type="entry name" value="Vacuolar protein-sorting-associated protein 25"/>
    <property type="match status" value="1"/>
</dbReference>
<dbReference type="Proteomes" id="UP000276133">
    <property type="component" value="Unassembled WGS sequence"/>
</dbReference>
<comment type="caution">
    <text evidence="8">The sequence shown here is derived from an EMBL/GenBank/DDBJ whole genome shotgun (WGS) entry which is preliminary data.</text>
</comment>
<gene>
    <name evidence="8" type="ORF">BpHYR1_047323</name>
</gene>
<keyword evidence="9" id="KW-1185">Reference proteome</keyword>
<dbReference type="InterPro" id="IPR036390">
    <property type="entry name" value="WH_DNA-bd_sf"/>
</dbReference>
<evidence type="ECO:0000256" key="7">
    <source>
        <dbReference type="ARBA" id="ARBA00030094"/>
    </source>
</evidence>
<accession>A0A3M7S3Z4</accession>
<evidence type="ECO:0000256" key="3">
    <source>
        <dbReference type="ARBA" id="ARBA00017934"/>
    </source>
</evidence>
<evidence type="ECO:0000256" key="5">
    <source>
        <dbReference type="ARBA" id="ARBA00022490"/>
    </source>
</evidence>
<sequence length="181" mass="21767">MEFPWQYNFPPFFTLQPNEDTKRKQLDAWSDLVLAYCKFNRIFQFDVNEMQTSELFSNKKIDRKCSLDLICVIIDELVGRNKAEWQMHGIGKNSRRNNKCFIYWNALDEWARIIYDYVVKNGLQNTVCTIYELIDSEEVKKEPFYRLDRQIFLKSIKILENSRKAELIHLDDENEPGIKFF</sequence>
<dbReference type="GO" id="GO:0043328">
    <property type="term" value="P:protein transport to vacuole involved in ubiquitin-dependent protein catabolic process via the multivesicular body sorting pathway"/>
    <property type="evidence" value="ECO:0007669"/>
    <property type="project" value="TreeGrafter"/>
</dbReference>
<dbReference type="InterPro" id="IPR014041">
    <property type="entry name" value="ESCRT-II_cplx_Vps25-sub_N"/>
</dbReference>
<dbReference type="InterPro" id="IPR008570">
    <property type="entry name" value="ESCRT-II_cplx_Vps25-sub"/>
</dbReference>
<evidence type="ECO:0000313" key="9">
    <source>
        <dbReference type="Proteomes" id="UP000276133"/>
    </source>
</evidence>
<name>A0A3M7S3Z4_BRAPC</name>
<dbReference type="OrthoDB" id="245150at2759"/>
<dbReference type="PANTHER" id="PTHR13149:SF0">
    <property type="entry name" value="VACUOLAR PROTEIN-SORTING-ASSOCIATED PROTEIN 25"/>
    <property type="match status" value="1"/>
</dbReference>
<proteinExistence type="inferred from homology"/>
<organism evidence="8 9">
    <name type="scientific">Brachionus plicatilis</name>
    <name type="common">Marine rotifer</name>
    <name type="synonym">Brachionus muelleri</name>
    <dbReference type="NCBI Taxonomy" id="10195"/>
    <lineage>
        <taxon>Eukaryota</taxon>
        <taxon>Metazoa</taxon>
        <taxon>Spiralia</taxon>
        <taxon>Gnathifera</taxon>
        <taxon>Rotifera</taxon>
        <taxon>Eurotatoria</taxon>
        <taxon>Monogononta</taxon>
        <taxon>Pseudotrocha</taxon>
        <taxon>Ploima</taxon>
        <taxon>Brachionidae</taxon>
        <taxon>Brachionus</taxon>
    </lineage>
</organism>
<keyword evidence="6" id="KW-0653">Protein transport</keyword>
<dbReference type="GO" id="GO:0016236">
    <property type="term" value="P:macroautophagy"/>
    <property type="evidence" value="ECO:0007669"/>
    <property type="project" value="UniProtKB-ARBA"/>
</dbReference>
<evidence type="ECO:0000256" key="2">
    <source>
        <dbReference type="ARBA" id="ARBA00009674"/>
    </source>
</evidence>
<dbReference type="Gene3D" id="1.10.10.10">
    <property type="entry name" value="Winged helix-like DNA-binding domain superfamily/Winged helix DNA-binding domain"/>
    <property type="match status" value="1"/>
</dbReference>
<dbReference type="AlphaFoldDB" id="A0A3M7S3Z4"/>
<dbReference type="PANTHER" id="PTHR13149">
    <property type="entry name" value="VACUOLAR PROTEIN SORTING-ASSOCIATED PROTEIN VPS25"/>
    <property type="match status" value="1"/>
</dbReference>
<dbReference type="Gene3D" id="1.10.10.570">
    <property type="entry name" value="Winged helix' DNA-binding domain. Chain C. Domain 1"/>
    <property type="match status" value="1"/>
</dbReference>
<protein>
    <recommendedName>
        <fullName evidence="3">Vacuolar protein-sorting-associated protein 25</fullName>
    </recommendedName>
    <alternativeName>
        <fullName evidence="7">ESCRT-II complex subunit VPS25</fullName>
    </alternativeName>
</protein>
<dbReference type="GO" id="GO:0000814">
    <property type="term" value="C:ESCRT II complex"/>
    <property type="evidence" value="ECO:0007669"/>
    <property type="project" value="InterPro"/>
</dbReference>
<evidence type="ECO:0000256" key="1">
    <source>
        <dbReference type="ARBA" id="ARBA00004496"/>
    </source>
</evidence>
<keyword evidence="4" id="KW-0813">Transport</keyword>
<dbReference type="SUPFAM" id="SSF46785">
    <property type="entry name" value="Winged helix' DNA-binding domain"/>
    <property type="match status" value="2"/>
</dbReference>
<evidence type="ECO:0000313" key="8">
    <source>
        <dbReference type="EMBL" id="RNA30360.1"/>
    </source>
</evidence>
<comment type="subcellular location">
    <subcellularLocation>
        <location evidence="1">Cytoplasm</location>
    </subcellularLocation>
</comment>
<reference evidence="8 9" key="1">
    <citation type="journal article" date="2018" name="Sci. Rep.">
        <title>Genomic signatures of local adaptation to the degree of environmental predictability in rotifers.</title>
        <authorList>
            <person name="Franch-Gras L."/>
            <person name="Hahn C."/>
            <person name="Garcia-Roger E.M."/>
            <person name="Carmona M.J."/>
            <person name="Serra M."/>
            <person name="Gomez A."/>
        </authorList>
    </citation>
    <scope>NUCLEOTIDE SEQUENCE [LARGE SCALE GENOMIC DNA]</scope>
    <source>
        <strain evidence="8">HYR1</strain>
    </source>
</reference>